<sequence length="318" mass="35659">MTTPSPEVPKVPHGMNPWVLGALSALLQIPLPENLDRQLDRYLIAIRQKRDATGLVCLAIALQLIENREKLPGLAIRADSPDQPQFNLPPVGNTPEITVEFNAAAIEAIPAAYGVHQKRFYSSVLQAYPVAWKWIVQLTACYQVHPLQANDVANYFKQFRDFLKITSFNGQEVNGNAVLPYIKFVTSTMKWPHSDFSKKIVANDEIRAAFLSDSSFVKRRTTFSATAGLCRQLIDGLGSHVSEFQINDKMIEAVDRSLAIYWDPELNGKIPVQLIAMAAAYAEFQGRDYGNWIQGKRALSKTRPILVGAWKRMFESLL</sequence>
<evidence type="ECO:0000313" key="1">
    <source>
        <dbReference type="EMBL" id="EFX78316.1"/>
    </source>
</evidence>
<evidence type="ECO:0000313" key="2">
    <source>
        <dbReference type="Proteomes" id="UP000000305"/>
    </source>
</evidence>
<proteinExistence type="predicted"/>
<organism evidence="1 2">
    <name type="scientific">Daphnia pulex</name>
    <name type="common">Water flea</name>
    <dbReference type="NCBI Taxonomy" id="6669"/>
    <lineage>
        <taxon>Eukaryota</taxon>
        <taxon>Metazoa</taxon>
        <taxon>Ecdysozoa</taxon>
        <taxon>Arthropoda</taxon>
        <taxon>Crustacea</taxon>
        <taxon>Branchiopoda</taxon>
        <taxon>Diplostraca</taxon>
        <taxon>Cladocera</taxon>
        <taxon>Anomopoda</taxon>
        <taxon>Daphniidae</taxon>
        <taxon>Daphnia</taxon>
    </lineage>
</organism>
<dbReference type="InParanoid" id="E9GQJ8"/>
<dbReference type="Proteomes" id="UP000000305">
    <property type="component" value="Unassembled WGS sequence"/>
</dbReference>
<dbReference type="PhylomeDB" id="E9GQJ8"/>
<reference evidence="1 2" key="1">
    <citation type="journal article" date="2011" name="Science">
        <title>The ecoresponsive genome of Daphnia pulex.</title>
        <authorList>
            <person name="Colbourne J.K."/>
            <person name="Pfrender M.E."/>
            <person name="Gilbert D."/>
            <person name="Thomas W.K."/>
            <person name="Tucker A."/>
            <person name="Oakley T.H."/>
            <person name="Tokishita S."/>
            <person name="Aerts A."/>
            <person name="Arnold G.J."/>
            <person name="Basu M.K."/>
            <person name="Bauer D.J."/>
            <person name="Caceres C.E."/>
            <person name="Carmel L."/>
            <person name="Casola C."/>
            <person name="Choi J.H."/>
            <person name="Detter J.C."/>
            <person name="Dong Q."/>
            <person name="Dusheyko S."/>
            <person name="Eads B.D."/>
            <person name="Frohlich T."/>
            <person name="Geiler-Samerotte K.A."/>
            <person name="Gerlach D."/>
            <person name="Hatcher P."/>
            <person name="Jogdeo S."/>
            <person name="Krijgsveld J."/>
            <person name="Kriventseva E.V."/>
            <person name="Kultz D."/>
            <person name="Laforsch C."/>
            <person name="Lindquist E."/>
            <person name="Lopez J."/>
            <person name="Manak J.R."/>
            <person name="Muller J."/>
            <person name="Pangilinan J."/>
            <person name="Patwardhan R.P."/>
            <person name="Pitluck S."/>
            <person name="Pritham E.J."/>
            <person name="Rechtsteiner A."/>
            <person name="Rho M."/>
            <person name="Rogozin I.B."/>
            <person name="Sakarya O."/>
            <person name="Salamov A."/>
            <person name="Schaack S."/>
            <person name="Shapiro H."/>
            <person name="Shiga Y."/>
            <person name="Skalitzky C."/>
            <person name="Smith Z."/>
            <person name="Souvorov A."/>
            <person name="Sung W."/>
            <person name="Tang Z."/>
            <person name="Tsuchiya D."/>
            <person name="Tu H."/>
            <person name="Vos H."/>
            <person name="Wang M."/>
            <person name="Wolf Y.I."/>
            <person name="Yamagata H."/>
            <person name="Yamada T."/>
            <person name="Ye Y."/>
            <person name="Shaw J.R."/>
            <person name="Andrews J."/>
            <person name="Crease T.J."/>
            <person name="Tang H."/>
            <person name="Lucas S.M."/>
            <person name="Robertson H.M."/>
            <person name="Bork P."/>
            <person name="Koonin E.V."/>
            <person name="Zdobnov E.M."/>
            <person name="Grigoriev I.V."/>
            <person name="Lynch M."/>
            <person name="Boore J.L."/>
        </authorList>
    </citation>
    <scope>NUCLEOTIDE SEQUENCE [LARGE SCALE GENOMIC DNA]</scope>
</reference>
<keyword evidence="2" id="KW-1185">Reference proteome</keyword>
<dbReference type="HOGENOM" id="CLU_980935_0_0_1"/>
<dbReference type="EMBL" id="GL732558">
    <property type="protein sequence ID" value="EFX78316.1"/>
    <property type="molecule type" value="Genomic_DNA"/>
</dbReference>
<protein>
    <submittedName>
        <fullName evidence="1">Uncharacterized protein</fullName>
    </submittedName>
</protein>
<dbReference type="KEGG" id="dpx:DAPPUDRAFT_320590"/>
<dbReference type="AlphaFoldDB" id="E9GQJ8"/>
<name>E9GQJ8_DAPPU</name>
<dbReference type="OrthoDB" id="6383831at2759"/>
<accession>E9GQJ8</accession>
<gene>
    <name evidence="1" type="ORF">DAPPUDRAFT_320590</name>
</gene>